<reference evidence="2" key="1">
    <citation type="submission" date="2020-02" db="EMBL/GenBank/DDBJ databases">
        <authorList>
            <person name="Meier V. D."/>
        </authorList>
    </citation>
    <scope>NUCLEOTIDE SEQUENCE</scope>
    <source>
        <strain evidence="2">AVDCRST_MAG92</strain>
    </source>
</reference>
<evidence type="ECO:0000256" key="1">
    <source>
        <dbReference type="SAM" id="MobiDB-lite"/>
    </source>
</evidence>
<proteinExistence type="predicted"/>
<dbReference type="AlphaFoldDB" id="A0A6J4J692"/>
<feature type="region of interest" description="Disordered" evidence="1">
    <location>
        <begin position="1"/>
        <end position="38"/>
    </location>
</feature>
<name>A0A6J4J692_9CYAN</name>
<evidence type="ECO:0000313" key="2">
    <source>
        <dbReference type="EMBL" id="CAA9268157.1"/>
    </source>
</evidence>
<sequence>MRSLVSQENPARANLTPDDREFGNLELSRVHSPQPNNC</sequence>
<organism evidence="2">
    <name type="scientific">uncultured Coleofasciculus sp</name>
    <dbReference type="NCBI Taxonomy" id="1267456"/>
    <lineage>
        <taxon>Bacteria</taxon>
        <taxon>Bacillati</taxon>
        <taxon>Cyanobacteriota</taxon>
        <taxon>Cyanophyceae</taxon>
        <taxon>Coleofasciculales</taxon>
        <taxon>Coleofasciculaceae</taxon>
        <taxon>Coleofasciculus</taxon>
        <taxon>environmental samples</taxon>
    </lineage>
</organism>
<protein>
    <submittedName>
        <fullName evidence="2">Uncharacterized protein</fullName>
    </submittedName>
</protein>
<dbReference type="EMBL" id="CADCTM010000448">
    <property type="protein sequence ID" value="CAA9268157.1"/>
    <property type="molecule type" value="Genomic_DNA"/>
</dbReference>
<gene>
    <name evidence="2" type="ORF">AVDCRST_MAG92-2815</name>
</gene>
<accession>A0A6J4J692</accession>